<evidence type="ECO:0000313" key="3">
    <source>
        <dbReference type="EMBL" id="OYD14642.1"/>
    </source>
</evidence>
<dbReference type="Pfam" id="PF13439">
    <property type="entry name" value="Glyco_transf_4"/>
    <property type="match status" value="1"/>
</dbReference>
<dbReference type="Pfam" id="PF00534">
    <property type="entry name" value="Glycos_transf_1"/>
    <property type="match status" value="1"/>
</dbReference>
<dbReference type="SUPFAM" id="SSF53756">
    <property type="entry name" value="UDP-Glycosyltransferase/glycogen phosphorylase"/>
    <property type="match status" value="1"/>
</dbReference>
<dbReference type="PANTHER" id="PTHR45947:SF3">
    <property type="entry name" value="SULFOQUINOVOSYL TRANSFERASE SQD2"/>
    <property type="match status" value="1"/>
</dbReference>
<dbReference type="InterPro" id="IPR001296">
    <property type="entry name" value="Glyco_trans_1"/>
</dbReference>
<dbReference type="InterPro" id="IPR028098">
    <property type="entry name" value="Glyco_trans_4-like_N"/>
</dbReference>
<dbReference type="InterPro" id="IPR050194">
    <property type="entry name" value="Glycosyltransferase_grp1"/>
</dbReference>
<protein>
    <recommendedName>
        <fullName evidence="5">Glycosyltransferase family 1 protein</fullName>
    </recommendedName>
</protein>
<reference evidence="3 4" key="1">
    <citation type="submission" date="2017-07" db="EMBL/GenBank/DDBJ databases">
        <title>Recovery of genomes from metagenomes via a dereplication, aggregation, and scoring strategy.</title>
        <authorList>
            <person name="Sieber C.M."/>
            <person name="Probst A.J."/>
            <person name="Sharrar A."/>
            <person name="Thomas B.C."/>
            <person name="Hess M."/>
            <person name="Tringe S.G."/>
            <person name="Banfield J.F."/>
        </authorList>
    </citation>
    <scope>NUCLEOTIDE SEQUENCE [LARGE SCALE GENOMIC DNA]</scope>
    <source>
        <strain evidence="3">JGI_Cruoil_03_44_89</strain>
    </source>
</reference>
<dbReference type="Proteomes" id="UP000215215">
    <property type="component" value="Unassembled WGS sequence"/>
</dbReference>
<dbReference type="CDD" id="cd03801">
    <property type="entry name" value="GT4_PimA-like"/>
    <property type="match status" value="1"/>
</dbReference>
<evidence type="ECO:0008006" key="5">
    <source>
        <dbReference type="Google" id="ProtNLM"/>
    </source>
</evidence>
<dbReference type="GO" id="GO:0016757">
    <property type="term" value="F:glycosyltransferase activity"/>
    <property type="evidence" value="ECO:0007669"/>
    <property type="project" value="InterPro"/>
</dbReference>
<evidence type="ECO:0000259" key="1">
    <source>
        <dbReference type="Pfam" id="PF00534"/>
    </source>
</evidence>
<dbReference type="EMBL" id="NOZQ01000169">
    <property type="protein sequence ID" value="OYD14642.1"/>
    <property type="molecule type" value="Genomic_DNA"/>
</dbReference>
<feature type="domain" description="Glycosyl transferase family 1" evidence="1">
    <location>
        <begin position="207"/>
        <end position="362"/>
    </location>
</feature>
<evidence type="ECO:0000313" key="4">
    <source>
        <dbReference type="Proteomes" id="UP000215215"/>
    </source>
</evidence>
<dbReference type="AlphaFoldDB" id="A0A235BR13"/>
<dbReference type="PANTHER" id="PTHR45947">
    <property type="entry name" value="SULFOQUINOVOSYL TRANSFERASE SQD2"/>
    <property type="match status" value="1"/>
</dbReference>
<gene>
    <name evidence="3" type="ORF">CH333_07600</name>
</gene>
<comment type="caution">
    <text evidence="3">The sequence shown here is derived from an EMBL/GenBank/DDBJ whole genome shotgun (WGS) entry which is preliminary data.</text>
</comment>
<feature type="domain" description="Glycosyltransferase subfamily 4-like N-terminal" evidence="2">
    <location>
        <begin position="32"/>
        <end position="194"/>
    </location>
</feature>
<name>A0A235BR13_UNCW3</name>
<sequence length="387" mass="44112">MKFWVDKTEEMCYNIDLIMRVLFCSDSYYPHPGGVSEYVHYLAAAIRRLGKDVVILAPRYREEYEDGDDVVRIGHCVLLRGNQSTVTFTYDRRLPSLVRDFLSSKSFDITHTNGPLGWNLPYWVLHFSRAINVATFHTSFIGFNFYKLAKFAFKRELEKRIDGAIVPSRAALHTIAPHFSLYYRTIPCGVDTERFNPGIEPLTKLPEGIRILFVGRLDPRKGLDRLISAFTIIKQKIPSSLLIVVGKGNIEAYRMMLPHNIKKSVIFEGYVEPDELPRYYASCDVYVSPAIGGETFGIVLLEAMASGIPVIASDIPGYNEVVKDGENGLLFDPTSPEELARVTIELLEDENLGRKIGERARKYALQFSWDVIAERVVDFYEELYNKI</sequence>
<dbReference type="Gene3D" id="3.40.50.2000">
    <property type="entry name" value="Glycogen Phosphorylase B"/>
    <property type="match status" value="2"/>
</dbReference>
<accession>A0A235BR13</accession>
<organism evidence="3 4">
    <name type="scientific">candidate division WOR-3 bacterium JGI_Cruoil_03_44_89</name>
    <dbReference type="NCBI Taxonomy" id="1973748"/>
    <lineage>
        <taxon>Bacteria</taxon>
        <taxon>Bacteria division WOR-3</taxon>
    </lineage>
</organism>
<proteinExistence type="predicted"/>
<evidence type="ECO:0000259" key="2">
    <source>
        <dbReference type="Pfam" id="PF13439"/>
    </source>
</evidence>